<dbReference type="EMBL" id="LSDL01000087">
    <property type="protein sequence ID" value="KXB76641.1"/>
    <property type="molecule type" value="Genomic_DNA"/>
</dbReference>
<sequence length="214" mass="24418">MTTTMKKQVFMLLTALTLFCGGQAHAQWVVTDPGNFAGNIANSVKEIATASKTVKNTLDGFKEVEKLYNDTKKYYDDLRKIKNLIGDAYKVKECILMVGDISEIYVTSYKKMLSDKNFRPSELAAMASGYTKLLELSGESLKELKSVAKSNVFSMNDHERMQQIDHIYTTLREYRSLVSYYTRKNISVSFVRAREKGELSEVKSLYGNMASRYW</sequence>
<evidence type="ECO:0000313" key="3">
    <source>
        <dbReference type="Proteomes" id="UP000070531"/>
    </source>
</evidence>
<evidence type="ECO:0000313" key="2">
    <source>
        <dbReference type="EMBL" id="KXB76641.1"/>
    </source>
</evidence>
<gene>
    <name evidence="2" type="ORF">HMPREF1860_01570</name>
</gene>
<feature type="signal peptide" evidence="1">
    <location>
        <begin position="1"/>
        <end position="26"/>
    </location>
</feature>
<comment type="caution">
    <text evidence="2">The sequence shown here is derived from an EMBL/GenBank/DDBJ whole genome shotgun (WGS) entry which is preliminary data.</text>
</comment>
<protein>
    <submittedName>
        <fullName evidence="2">Conjugative transposon protein TraI</fullName>
    </submittedName>
</protein>
<reference evidence="2 3" key="1">
    <citation type="submission" date="2016-01" db="EMBL/GenBank/DDBJ databases">
        <authorList>
            <person name="Oliw E.H."/>
        </authorList>
    </citation>
    <scope>NUCLEOTIDE SEQUENCE [LARGE SCALE GENOMIC DNA]</scope>
    <source>
        <strain evidence="2 3">DNF00307</strain>
    </source>
</reference>
<dbReference type="Pfam" id="PF13605">
    <property type="entry name" value="DUF4141"/>
    <property type="match status" value="1"/>
</dbReference>
<accession>A0A134B9M1</accession>
<organism evidence="2">
    <name type="scientific">Prevotella amnii</name>
    <dbReference type="NCBI Taxonomy" id="419005"/>
    <lineage>
        <taxon>Bacteria</taxon>
        <taxon>Pseudomonadati</taxon>
        <taxon>Bacteroidota</taxon>
        <taxon>Bacteroidia</taxon>
        <taxon>Bacteroidales</taxon>
        <taxon>Prevotellaceae</taxon>
        <taxon>Prevotella</taxon>
    </lineage>
</organism>
<dbReference type="InterPro" id="IPR025415">
    <property type="entry name" value="DUF4141"/>
</dbReference>
<feature type="chain" id="PRO_5007462470" evidence="1">
    <location>
        <begin position="27"/>
        <end position="214"/>
    </location>
</feature>
<name>A0A134B9M1_9BACT</name>
<dbReference type="PATRIC" id="fig|419005.5.peg.1569"/>
<dbReference type="STRING" id="419005.HMPREF1860_01570"/>
<evidence type="ECO:0000256" key="1">
    <source>
        <dbReference type="SAM" id="SignalP"/>
    </source>
</evidence>
<proteinExistence type="predicted"/>
<dbReference type="Proteomes" id="UP000070531">
    <property type="component" value="Unassembled WGS sequence"/>
</dbReference>
<dbReference type="AlphaFoldDB" id="A0A134B9M1"/>
<keyword evidence="1" id="KW-0732">Signal</keyword>